<feature type="signal peptide" evidence="1">
    <location>
        <begin position="1"/>
        <end position="20"/>
    </location>
</feature>
<keyword evidence="1" id="KW-0732">Signal</keyword>
<dbReference type="Gene3D" id="2.40.160.60">
    <property type="entry name" value="Outer membrane protein transport protein (OMPP1/FadL/TodX)"/>
    <property type="match status" value="1"/>
</dbReference>
<sequence>MKKTILLLAVFSAAAAVAPAQDCGFSFLRLPLKAKAVAMGEALAGASDDPAGLPYNPAGLSLIKSRQGSAGYTNYAADIQAGSLNYVQPWDQWGTYSAGISYLNSGSIKETTMDMPTGTGNTFSYNTLALSLGYGRVISSQLFAGAALKGIYDKVQEYSAAAVAVDLGVLYEIDMEQAAKILLKAKGRHNYGSSLTAGFSALNLGVAAKAFVNEKEKLPLTFRGGLAYRPVLNRLTVALALSKAIDAGVKGQLGLEYFVKDALALRLGYNGTMGGIKTGSDLDDFTGLACGLGICIKKYRLDVAYAPMGGLGNPLRADISVEF</sequence>
<proteinExistence type="predicted"/>
<feature type="chain" id="PRO_5037987148" evidence="1">
    <location>
        <begin position="21"/>
        <end position="323"/>
    </location>
</feature>
<protein>
    <submittedName>
        <fullName evidence="2">PorV/PorQ family protein</fullName>
    </submittedName>
</protein>
<comment type="caution">
    <text evidence="2">The sequence shown here is derived from an EMBL/GenBank/DDBJ whole genome shotgun (WGS) entry which is preliminary data.</text>
</comment>
<dbReference type="AlphaFoldDB" id="A0A933MKU3"/>
<evidence type="ECO:0000313" key="2">
    <source>
        <dbReference type="EMBL" id="MBI4727353.1"/>
    </source>
</evidence>
<organism evidence="2 3">
    <name type="scientific">candidate division TA06 bacterium</name>
    <dbReference type="NCBI Taxonomy" id="2250710"/>
    <lineage>
        <taxon>Bacteria</taxon>
        <taxon>Bacteria division TA06</taxon>
    </lineage>
</organism>
<evidence type="ECO:0000256" key="1">
    <source>
        <dbReference type="SAM" id="SignalP"/>
    </source>
</evidence>
<reference evidence="2" key="1">
    <citation type="submission" date="2020-07" db="EMBL/GenBank/DDBJ databases">
        <title>Huge and variable diversity of episymbiotic CPR bacteria and DPANN archaea in groundwater ecosystems.</title>
        <authorList>
            <person name="He C.Y."/>
            <person name="Keren R."/>
            <person name="Whittaker M."/>
            <person name="Farag I.F."/>
            <person name="Doudna J."/>
            <person name="Cate J.H.D."/>
            <person name="Banfield J.F."/>
        </authorList>
    </citation>
    <scope>NUCLEOTIDE SEQUENCE</scope>
    <source>
        <strain evidence="2">NC_groundwater_1520_Pr4_B-0.1um_53_5</strain>
    </source>
</reference>
<dbReference type="SUPFAM" id="SSF56935">
    <property type="entry name" value="Porins"/>
    <property type="match status" value="1"/>
</dbReference>
<name>A0A933MKU3_UNCT6</name>
<dbReference type="Proteomes" id="UP000736328">
    <property type="component" value="Unassembled WGS sequence"/>
</dbReference>
<accession>A0A933MKU3</accession>
<gene>
    <name evidence="2" type="ORF">HY768_09085</name>
</gene>
<evidence type="ECO:0000313" key="3">
    <source>
        <dbReference type="Proteomes" id="UP000736328"/>
    </source>
</evidence>
<dbReference type="EMBL" id="JACQXR010000118">
    <property type="protein sequence ID" value="MBI4727353.1"/>
    <property type="molecule type" value="Genomic_DNA"/>
</dbReference>
<dbReference type="NCBIfam" id="NF033709">
    <property type="entry name" value="PorV_fam"/>
    <property type="match status" value="1"/>
</dbReference>